<dbReference type="AlphaFoldDB" id="A0A8H3TQV0"/>
<evidence type="ECO:0000256" key="2">
    <source>
        <dbReference type="PROSITE-ProRule" id="PRU00708"/>
    </source>
</evidence>
<feature type="region of interest" description="Disordered" evidence="3">
    <location>
        <begin position="1"/>
        <end position="50"/>
    </location>
</feature>
<reference evidence="4" key="1">
    <citation type="submission" date="2020-07" db="EMBL/GenBank/DDBJ databases">
        <title>Draft Genome Sequence of a Deep-Sea Yeast, Naganishia (Cryptococcus) liquefaciens strain N6.</title>
        <authorList>
            <person name="Han Y.W."/>
            <person name="Kajitani R."/>
            <person name="Morimoto H."/>
            <person name="Parhat M."/>
            <person name="Tsubouchi H."/>
            <person name="Bakenova O."/>
            <person name="Ogata M."/>
            <person name="Argunhan B."/>
            <person name="Aoki R."/>
            <person name="Kajiwara S."/>
            <person name="Itoh T."/>
            <person name="Iwasaki H."/>
        </authorList>
    </citation>
    <scope>NUCLEOTIDE SEQUENCE</scope>
    <source>
        <strain evidence="4">N6</strain>
    </source>
</reference>
<gene>
    <name evidence="4" type="ORF">NliqN6_1937</name>
</gene>
<evidence type="ECO:0000313" key="4">
    <source>
        <dbReference type="EMBL" id="GHJ85535.1"/>
    </source>
</evidence>
<accession>A0A8H3TQV0</accession>
<comment type="caution">
    <text evidence="4">The sequence shown here is derived from an EMBL/GenBank/DDBJ whole genome shotgun (WGS) entry which is preliminary data.</text>
</comment>
<dbReference type="OrthoDB" id="185373at2759"/>
<dbReference type="InterPro" id="IPR002885">
    <property type="entry name" value="PPR_rpt"/>
</dbReference>
<evidence type="ECO:0000313" key="5">
    <source>
        <dbReference type="Proteomes" id="UP000620104"/>
    </source>
</evidence>
<evidence type="ECO:0008006" key="6">
    <source>
        <dbReference type="Google" id="ProtNLM"/>
    </source>
</evidence>
<dbReference type="InterPro" id="IPR050872">
    <property type="entry name" value="PPR_P_subfamily"/>
</dbReference>
<dbReference type="Gene3D" id="1.25.40.10">
    <property type="entry name" value="Tetratricopeptide repeat domain"/>
    <property type="match status" value="3"/>
</dbReference>
<dbReference type="NCBIfam" id="TIGR00756">
    <property type="entry name" value="PPR"/>
    <property type="match status" value="1"/>
</dbReference>
<dbReference type="PANTHER" id="PTHR46128">
    <property type="entry name" value="MITOCHONDRIAL GROUP I INTRON SPLICING FACTOR CCM1"/>
    <property type="match status" value="1"/>
</dbReference>
<dbReference type="EMBL" id="BLZA01000011">
    <property type="protein sequence ID" value="GHJ85535.1"/>
    <property type="molecule type" value="Genomic_DNA"/>
</dbReference>
<feature type="repeat" description="PPR" evidence="2">
    <location>
        <begin position="610"/>
        <end position="644"/>
    </location>
</feature>
<feature type="compositionally biased region" description="Basic and acidic residues" evidence="3">
    <location>
        <begin position="1"/>
        <end position="25"/>
    </location>
</feature>
<dbReference type="InterPro" id="IPR011990">
    <property type="entry name" value="TPR-like_helical_dom_sf"/>
</dbReference>
<feature type="repeat" description="PPR" evidence="2">
    <location>
        <begin position="465"/>
        <end position="499"/>
    </location>
</feature>
<dbReference type="PROSITE" id="PS51375">
    <property type="entry name" value="PPR"/>
    <property type="match status" value="2"/>
</dbReference>
<feature type="compositionally biased region" description="Polar residues" evidence="3">
    <location>
        <begin position="37"/>
        <end position="50"/>
    </location>
</feature>
<dbReference type="PANTHER" id="PTHR46128:SF329">
    <property type="entry name" value="MITOCHONDRIAL GROUP I INTRON SPLICING FACTOR DMR1"/>
    <property type="match status" value="1"/>
</dbReference>
<sequence>MVHDHQVVFPSKKDRTEQPSADHLHRPYSAVTLDPPSVSSPKASTSQVGETSWNSLSTALQLDLKTGSAALVEAIKRHGSAVLSDAENHATQQNWQRIRERSREAWRRYHAERQSTRNTMPISDTTILLQLLLVMSHVHVNETARASRLLYRLISDISFHSLMRLVLPLLAPILEGLTRRESPLDVLSSLSPMFAKRRGSGWELPVKLQHAIWNLSTSIADPIEWLHRELGKIQTISQPIRLQILQSGIAEMSLFFTLRHRSSRTLRNLLDEVKRLGLPVSTSALASLSYDLASKENREHAMEICALIDIDAKHDNFTRKKIVRMLHKLGKDLEAATLITSTSLHIDFDLLLDIVDRSVEGDRQDLAIEMIKSRFPRLTNILTAAPLPNGLTQPERQVLKRLYLALVKARDIEQAGNLLRLLLANNFSLRSSDFNVLLKAYSEQNNVKASHSTLQLMKQYKIYPDLFTYSTLMTVYANRKNFSAVQSTFDEMVRHGITPDAIAYAILLNAYIEEGDWLKASRFWQQLPVDVQADRSIANTLLKGMMLLSAPFPEIYRVFLSASSINPPDQHAWTILIQSACDGAHLSRARELYHDFKLLTSQDGSKLQVDHFLASILVVGHIRHGKVSMAKRLYEEMRQEGVLDTSVTYAAIIDAALKGSWPMSTARAKALAHQLLAESEALQRERHKGRGQPIENVVQPLMRSAIRDGEIEEVERLFALSLEKGNQPTTLLYSTLMDAYRRASEPDRVQQVWDAMWELEQESETAPLSGSNRRLCIPLSIYIDAMSTANRHQNILQVWAKMHQNGFGFDAQNWNHLVVALIRNGDVVRAFDIAENVLLKAQEETSSREFASIRPDMASQDISLIGTSLVGNETGLQEHLSLDPLQRPPNRRHEFRDDSAGYHALRVNRISTGGPSEAAGGLDFDPNVFEKWRPTDVTWRPTFFTTAVLERAYWDLEQGRSRSMSVLVADEDERDIDANADGEITQPAQQSSPFALLTRIRQKYAKTVSLILLHRRKRDDAMLMRRKAQGDL</sequence>
<dbReference type="Pfam" id="PF01535">
    <property type="entry name" value="PPR"/>
    <property type="match status" value="2"/>
</dbReference>
<organism evidence="4 5">
    <name type="scientific">Naganishia liquefaciens</name>
    <dbReference type="NCBI Taxonomy" id="104408"/>
    <lineage>
        <taxon>Eukaryota</taxon>
        <taxon>Fungi</taxon>
        <taxon>Dikarya</taxon>
        <taxon>Basidiomycota</taxon>
        <taxon>Agaricomycotina</taxon>
        <taxon>Tremellomycetes</taxon>
        <taxon>Filobasidiales</taxon>
        <taxon>Filobasidiaceae</taxon>
        <taxon>Naganishia</taxon>
    </lineage>
</organism>
<protein>
    <recommendedName>
        <fullName evidence="6">Pentacotripeptide-repeat region of PRORP domain-containing protein</fullName>
    </recommendedName>
</protein>
<keyword evidence="5" id="KW-1185">Reference proteome</keyword>
<proteinExistence type="inferred from homology"/>
<evidence type="ECO:0000256" key="3">
    <source>
        <dbReference type="SAM" id="MobiDB-lite"/>
    </source>
</evidence>
<dbReference type="Proteomes" id="UP000620104">
    <property type="component" value="Unassembled WGS sequence"/>
</dbReference>
<dbReference type="Pfam" id="PF13041">
    <property type="entry name" value="PPR_2"/>
    <property type="match status" value="1"/>
</dbReference>
<name>A0A8H3TQV0_9TREE</name>
<comment type="similarity">
    <text evidence="1">Belongs to the PPR family. P subfamily.</text>
</comment>
<evidence type="ECO:0000256" key="1">
    <source>
        <dbReference type="ARBA" id="ARBA00007626"/>
    </source>
</evidence>